<keyword evidence="11" id="KW-0137">Centromere</keyword>
<evidence type="ECO:0000256" key="5">
    <source>
        <dbReference type="ARBA" id="ARBA00022618"/>
    </source>
</evidence>
<dbReference type="GeneTree" id="ENSGT00940000175695"/>
<protein>
    <recommendedName>
        <fullName evidence="12">Mis18 domain-containing protein</fullName>
    </recommendedName>
</protein>
<evidence type="ECO:0000313" key="14">
    <source>
        <dbReference type="Proteomes" id="UP000265080"/>
    </source>
</evidence>
<keyword evidence="7" id="KW-0498">Mitosis</keyword>
<keyword evidence="5" id="KW-0132">Cell division</keyword>
<evidence type="ECO:0000256" key="6">
    <source>
        <dbReference type="ARBA" id="ARBA00022723"/>
    </source>
</evidence>
<accession>A0A3P8SJ18</accession>
<evidence type="ECO:0000256" key="2">
    <source>
        <dbReference type="ARBA" id="ARBA00004123"/>
    </source>
</evidence>
<evidence type="ECO:0000256" key="1">
    <source>
        <dbReference type="ARBA" id="ARBA00003694"/>
    </source>
</evidence>
<feature type="domain" description="Mis18" evidence="12">
    <location>
        <begin position="26"/>
        <end position="115"/>
    </location>
</feature>
<dbReference type="Proteomes" id="UP000265080">
    <property type="component" value="Chromosome 18"/>
</dbReference>
<reference evidence="13 14" key="1">
    <citation type="submission" date="2018-03" db="EMBL/GenBank/DDBJ databases">
        <title>Finding Nemo's genes: A chromosome-scale reference assembly of the genome of the orange clownfish Amphiprion percula.</title>
        <authorList>
            <person name="Lehmann R."/>
        </authorList>
    </citation>
    <scope>NUCLEOTIDE SEQUENCE</scope>
</reference>
<dbReference type="GO" id="GO:0046872">
    <property type="term" value="F:metal ion binding"/>
    <property type="evidence" value="ECO:0007669"/>
    <property type="project" value="UniProtKB-KW"/>
</dbReference>
<evidence type="ECO:0000256" key="7">
    <source>
        <dbReference type="ARBA" id="ARBA00022776"/>
    </source>
</evidence>
<evidence type="ECO:0000256" key="8">
    <source>
        <dbReference type="ARBA" id="ARBA00022833"/>
    </source>
</evidence>
<dbReference type="GO" id="GO:0000785">
    <property type="term" value="C:chromatin"/>
    <property type="evidence" value="ECO:0007669"/>
    <property type="project" value="TreeGrafter"/>
</dbReference>
<comment type="subcellular location">
    <subcellularLocation>
        <location evidence="3">Chromosome</location>
        <location evidence="3">Centromere</location>
    </subcellularLocation>
    <subcellularLocation>
        <location evidence="2">Nucleus</location>
    </subcellularLocation>
</comment>
<evidence type="ECO:0000259" key="12">
    <source>
        <dbReference type="PROSITE" id="PS51793"/>
    </source>
</evidence>
<reference evidence="13" key="3">
    <citation type="submission" date="2025-09" db="UniProtKB">
        <authorList>
            <consortium name="Ensembl"/>
        </authorList>
    </citation>
    <scope>IDENTIFICATION</scope>
</reference>
<evidence type="ECO:0000256" key="10">
    <source>
        <dbReference type="ARBA" id="ARBA00023306"/>
    </source>
</evidence>
<evidence type="ECO:0000256" key="9">
    <source>
        <dbReference type="ARBA" id="ARBA00023242"/>
    </source>
</evidence>
<dbReference type="GO" id="GO:0051301">
    <property type="term" value="P:cell division"/>
    <property type="evidence" value="ECO:0007669"/>
    <property type="project" value="UniProtKB-KW"/>
</dbReference>
<evidence type="ECO:0000313" key="13">
    <source>
        <dbReference type="Ensembl" id="ENSAPEP00000012142.1"/>
    </source>
</evidence>
<reference evidence="13" key="2">
    <citation type="submission" date="2025-08" db="UniProtKB">
        <authorList>
            <consortium name="Ensembl"/>
        </authorList>
    </citation>
    <scope>IDENTIFICATION</scope>
</reference>
<dbReference type="InterPro" id="IPR034752">
    <property type="entry name" value="Mis18"/>
</dbReference>
<name>A0A3P8SJ18_AMPPE</name>
<dbReference type="OMA" id="HESSYDI"/>
<keyword evidence="9" id="KW-0539">Nucleus</keyword>
<dbReference type="InterPro" id="IPR004910">
    <property type="entry name" value="Yippee/Mis18/Cereblon"/>
</dbReference>
<dbReference type="AlphaFoldDB" id="A0A3P8SJ18"/>
<dbReference type="GO" id="GO:0034080">
    <property type="term" value="P:CENP-A containing chromatin assembly"/>
    <property type="evidence" value="ECO:0007669"/>
    <property type="project" value="TreeGrafter"/>
</dbReference>
<dbReference type="Ensembl" id="ENSAPET00000012470.1">
    <property type="protein sequence ID" value="ENSAPEP00000012142.1"/>
    <property type="gene ID" value="ENSAPEG00000008666.1"/>
</dbReference>
<dbReference type="PROSITE" id="PS51793">
    <property type="entry name" value="MIS18"/>
    <property type="match status" value="1"/>
</dbReference>
<dbReference type="GO" id="GO:0000775">
    <property type="term" value="C:chromosome, centromeric region"/>
    <property type="evidence" value="ECO:0007669"/>
    <property type="project" value="UniProtKB-SubCell"/>
</dbReference>
<dbReference type="PANTHER" id="PTHR16431">
    <property type="entry name" value="NEUROGENIC PROTEIN MASTERMIND"/>
    <property type="match status" value="1"/>
</dbReference>
<keyword evidence="8" id="KW-0862">Zinc</keyword>
<evidence type="ECO:0000256" key="3">
    <source>
        <dbReference type="ARBA" id="ARBA00004584"/>
    </source>
</evidence>
<keyword evidence="10" id="KW-0131">Cell cycle</keyword>
<evidence type="ECO:0000256" key="11">
    <source>
        <dbReference type="ARBA" id="ARBA00023328"/>
    </source>
</evidence>
<dbReference type="GO" id="GO:0005634">
    <property type="term" value="C:nucleus"/>
    <property type="evidence" value="ECO:0007669"/>
    <property type="project" value="UniProtKB-SubCell"/>
</dbReference>
<dbReference type="STRING" id="161767.ENSAPEP00000012142"/>
<keyword evidence="14" id="KW-1185">Reference proteome</keyword>
<proteinExistence type="predicted"/>
<dbReference type="Pfam" id="PF03226">
    <property type="entry name" value="Yippee-Mis18"/>
    <property type="match status" value="1"/>
</dbReference>
<dbReference type="PANTHER" id="PTHR16431:SF3">
    <property type="entry name" value="PROTEIN MIS18-BETA"/>
    <property type="match status" value="1"/>
</dbReference>
<evidence type="ECO:0000256" key="4">
    <source>
        <dbReference type="ARBA" id="ARBA00022454"/>
    </source>
</evidence>
<keyword evidence="6" id="KW-0479">Metal-binding</keyword>
<dbReference type="GO" id="GO:0007059">
    <property type="term" value="P:chromosome segregation"/>
    <property type="evidence" value="ECO:0007669"/>
    <property type="project" value="TreeGrafter"/>
</dbReference>
<sequence length="190" mass="21665">MEFNESTLIKRVDETKLDSGEELTTRMTLHCQQCNRVLSDSFSICGEVKYMDCVMCLSNVFFVLVVLFTCSIYSSLECHGCRSAVGKVVHSAPSRLAAVRSIFLLHKANISCYIFNSSSMVKASTLTFEMKPLTKSLDEVRHMNNLIEVFLSRCLGPHFTPNIHELHIFEYICESIWQILIQLIKKLSKI</sequence>
<comment type="function">
    <text evidence="1">Required for recruitment of CENPA to centromeres and normal chromosome segregation during mitosis.</text>
</comment>
<keyword evidence="4" id="KW-0158">Chromosome</keyword>
<organism evidence="13 14">
    <name type="scientific">Amphiprion percula</name>
    <name type="common">Orange clownfish</name>
    <name type="synonym">Lutjanus percula</name>
    <dbReference type="NCBI Taxonomy" id="161767"/>
    <lineage>
        <taxon>Eukaryota</taxon>
        <taxon>Metazoa</taxon>
        <taxon>Chordata</taxon>
        <taxon>Craniata</taxon>
        <taxon>Vertebrata</taxon>
        <taxon>Euteleostomi</taxon>
        <taxon>Actinopterygii</taxon>
        <taxon>Neopterygii</taxon>
        <taxon>Teleostei</taxon>
        <taxon>Neoteleostei</taxon>
        <taxon>Acanthomorphata</taxon>
        <taxon>Ovalentaria</taxon>
        <taxon>Pomacentridae</taxon>
        <taxon>Amphiprion</taxon>
    </lineage>
</organism>